<evidence type="ECO:0000313" key="3">
    <source>
        <dbReference type="EnsemblPlants" id="AET00314"/>
    </source>
</evidence>
<feature type="region of interest" description="Disordered" evidence="1">
    <location>
        <begin position="91"/>
        <end position="114"/>
    </location>
</feature>
<keyword evidence="4" id="KW-1185">Reference proteome</keyword>
<accession>G7K389</accession>
<dbReference type="HOGENOM" id="CLU_2124762_0_0_1"/>
<reference evidence="2 4" key="1">
    <citation type="journal article" date="2011" name="Nature">
        <title>The Medicago genome provides insight into the evolution of rhizobial symbioses.</title>
        <authorList>
            <person name="Young N.D."/>
            <person name="Debelle F."/>
            <person name="Oldroyd G.E."/>
            <person name="Geurts R."/>
            <person name="Cannon S.B."/>
            <person name="Udvardi M.K."/>
            <person name="Benedito V.A."/>
            <person name="Mayer K.F."/>
            <person name="Gouzy J."/>
            <person name="Schoof H."/>
            <person name="Van de Peer Y."/>
            <person name="Proost S."/>
            <person name="Cook D.R."/>
            <person name="Meyers B.C."/>
            <person name="Spannagl M."/>
            <person name="Cheung F."/>
            <person name="De Mita S."/>
            <person name="Krishnakumar V."/>
            <person name="Gundlach H."/>
            <person name="Zhou S."/>
            <person name="Mudge J."/>
            <person name="Bharti A.K."/>
            <person name="Murray J.D."/>
            <person name="Naoumkina M.A."/>
            <person name="Rosen B."/>
            <person name="Silverstein K.A."/>
            <person name="Tang H."/>
            <person name="Rombauts S."/>
            <person name="Zhao P.X."/>
            <person name="Zhou P."/>
            <person name="Barbe V."/>
            <person name="Bardou P."/>
            <person name="Bechner M."/>
            <person name="Bellec A."/>
            <person name="Berger A."/>
            <person name="Berges H."/>
            <person name="Bidwell S."/>
            <person name="Bisseling T."/>
            <person name="Choisne N."/>
            <person name="Couloux A."/>
            <person name="Denny R."/>
            <person name="Deshpande S."/>
            <person name="Dai X."/>
            <person name="Doyle J.J."/>
            <person name="Dudez A.M."/>
            <person name="Farmer A.D."/>
            <person name="Fouteau S."/>
            <person name="Franken C."/>
            <person name="Gibelin C."/>
            <person name="Gish J."/>
            <person name="Goldstein S."/>
            <person name="Gonzalez A.J."/>
            <person name="Green P.J."/>
            <person name="Hallab A."/>
            <person name="Hartog M."/>
            <person name="Hua A."/>
            <person name="Humphray S.J."/>
            <person name="Jeong D.H."/>
            <person name="Jing Y."/>
            <person name="Jocker A."/>
            <person name="Kenton S.M."/>
            <person name="Kim D.J."/>
            <person name="Klee K."/>
            <person name="Lai H."/>
            <person name="Lang C."/>
            <person name="Lin S."/>
            <person name="Macmil S.L."/>
            <person name="Magdelenat G."/>
            <person name="Matthews L."/>
            <person name="McCorrison J."/>
            <person name="Monaghan E.L."/>
            <person name="Mun J.H."/>
            <person name="Najar F.Z."/>
            <person name="Nicholson C."/>
            <person name="Noirot C."/>
            <person name="O'Bleness M."/>
            <person name="Paule C.R."/>
            <person name="Poulain J."/>
            <person name="Prion F."/>
            <person name="Qin B."/>
            <person name="Qu C."/>
            <person name="Retzel E.F."/>
            <person name="Riddle C."/>
            <person name="Sallet E."/>
            <person name="Samain S."/>
            <person name="Samson N."/>
            <person name="Sanders I."/>
            <person name="Saurat O."/>
            <person name="Scarpelli C."/>
            <person name="Schiex T."/>
            <person name="Segurens B."/>
            <person name="Severin A.J."/>
            <person name="Sherrier D.J."/>
            <person name="Shi R."/>
            <person name="Sims S."/>
            <person name="Singer S.R."/>
            <person name="Sinharoy S."/>
            <person name="Sterck L."/>
            <person name="Viollet A."/>
            <person name="Wang B.B."/>
            <person name="Wang K."/>
            <person name="Wang M."/>
            <person name="Wang X."/>
            <person name="Warfsmann J."/>
            <person name="Weissenbach J."/>
            <person name="White D.D."/>
            <person name="White J.D."/>
            <person name="Wiley G.B."/>
            <person name="Wincker P."/>
            <person name="Xing Y."/>
            <person name="Yang L."/>
            <person name="Yao Z."/>
            <person name="Ying F."/>
            <person name="Zhai J."/>
            <person name="Zhou L."/>
            <person name="Zuber A."/>
            <person name="Denarie J."/>
            <person name="Dixon R.A."/>
            <person name="May G.D."/>
            <person name="Schwartz D.C."/>
            <person name="Rogers J."/>
            <person name="Quetier F."/>
            <person name="Town C.D."/>
            <person name="Roe B.A."/>
        </authorList>
    </citation>
    <scope>NUCLEOTIDE SEQUENCE [LARGE SCALE GENOMIC DNA]</scope>
    <source>
        <strain evidence="2">A17</strain>
        <strain evidence="3 4">cv. Jemalong A17</strain>
    </source>
</reference>
<feature type="compositionally biased region" description="Gly residues" evidence="1">
    <location>
        <begin position="102"/>
        <end position="114"/>
    </location>
</feature>
<dbReference type="EMBL" id="CM001221">
    <property type="protein sequence ID" value="AET00314.2"/>
    <property type="molecule type" value="Genomic_DNA"/>
</dbReference>
<dbReference type="EnsemblPlants" id="AET00314">
    <property type="protein sequence ID" value="AET00314"/>
    <property type="gene ID" value="MTR_5g090680"/>
</dbReference>
<evidence type="ECO:0000313" key="4">
    <source>
        <dbReference type="Proteomes" id="UP000002051"/>
    </source>
</evidence>
<proteinExistence type="predicted"/>
<dbReference type="AlphaFoldDB" id="G7K389"/>
<dbReference type="SUPFAM" id="SSF53756">
    <property type="entry name" value="UDP-Glycosyltransferase/glycogen phosphorylase"/>
    <property type="match status" value="1"/>
</dbReference>
<evidence type="ECO:0000313" key="2">
    <source>
        <dbReference type="EMBL" id="AET00314.2"/>
    </source>
</evidence>
<reference evidence="2 4" key="2">
    <citation type="journal article" date="2014" name="BMC Genomics">
        <title>An improved genome release (version Mt4.0) for the model legume Medicago truncatula.</title>
        <authorList>
            <person name="Tang H."/>
            <person name="Krishnakumar V."/>
            <person name="Bidwell S."/>
            <person name="Rosen B."/>
            <person name="Chan A."/>
            <person name="Zhou S."/>
            <person name="Gentzbittel L."/>
            <person name="Childs K.L."/>
            <person name="Yandell M."/>
            <person name="Gundlach H."/>
            <person name="Mayer K.F."/>
            <person name="Schwartz D.C."/>
            <person name="Town C.D."/>
        </authorList>
    </citation>
    <scope>GENOME REANNOTATION</scope>
    <source>
        <strain evidence="2">A17</strain>
        <strain evidence="3 4">cv. Jemalong A17</strain>
    </source>
</reference>
<sequence length="114" mass="12634">MKKAEVVIIPSPGVGHLVSTLEFAKLLINRDNRLRITVLVMKSLYLIQRWKIKVVVCLVLVEEKKLNFTSLTDALFLLSLMLGFGEESEAERTNMNAREGADGGGGGGDGEMRW</sequence>
<accession>A0A0C3XTH5</accession>
<dbReference type="Proteomes" id="UP000002051">
    <property type="component" value="Chromosome 5"/>
</dbReference>
<evidence type="ECO:0000256" key="1">
    <source>
        <dbReference type="SAM" id="MobiDB-lite"/>
    </source>
</evidence>
<protein>
    <submittedName>
        <fullName evidence="2">Glycosyltransferase, putative</fullName>
    </submittedName>
</protein>
<dbReference type="Gene3D" id="3.40.50.2000">
    <property type="entry name" value="Glycogen Phosphorylase B"/>
    <property type="match status" value="1"/>
</dbReference>
<gene>
    <name evidence="2" type="ordered locus">MTR_5g090680</name>
</gene>
<organism evidence="2 4">
    <name type="scientific">Medicago truncatula</name>
    <name type="common">Barrel medic</name>
    <name type="synonym">Medicago tribuloides</name>
    <dbReference type="NCBI Taxonomy" id="3880"/>
    <lineage>
        <taxon>Eukaryota</taxon>
        <taxon>Viridiplantae</taxon>
        <taxon>Streptophyta</taxon>
        <taxon>Embryophyta</taxon>
        <taxon>Tracheophyta</taxon>
        <taxon>Spermatophyta</taxon>
        <taxon>Magnoliopsida</taxon>
        <taxon>eudicotyledons</taxon>
        <taxon>Gunneridae</taxon>
        <taxon>Pentapetalae</taxon>
        <taxon>rosids</taxon>
        <taxon>fabids</taxon>
        <taxon>Fabales</taxon>
        <taxon>Fabaceae</taxon>
        <taxon>Papilionoideae</taxon>
        <taxon>50 kb inversion clade</taxon>
        <taxon>NPAAA clade</taxon>
        <taxon>Hologalegina</taxon>
        <taxon>IRL clade</taxon>
        <taxon>Trifolieae</taxon>
        <taxon>Medicago</taxon>
    </lineage>
</organism>
<reference evidence="3" key="3">
    <citation type="submission" date="2015-04" db="UniProtKB">
        <authorList>
            <consortium name="EnsemblPlants"/>
        </authorList>
    </citation>
    <scope>IDENTIFICATION</scope>
    <source>
        <strain evidence="3">cv. Jemalong A17</strain>
    </source>
</reference>
<name>G7K389_MEDTR</name>